<evidence type="ECO:0000256" key="2">
    <source>
        <dbReference type="ARBA" id="ARBA00022771"/>
    </source>
</evidence>
<dbReference type="SUPFAM" id="SSF118310">
    <property type="entry name" value="AN1-like Zinc finger"/>
    <property type="match status" value="2"/>
</dbReference>
<reference evidence="6" key="1">
    <citation type="submission" date="2023-02" db="EMBL/GenBank/DDBJ databases">
        <title>Identification and recombinant expression of a fungal hydrolase from Papiliotrema laurentii that hydrolyzes apple cutin and clears colloidal polyester polyurethane.</title>
        <authorList>
            <consortium name="DOE Joint Genome Institute"/>
            <person name="Roman V.A."/>
            <person name="Bojanowski C."/>
            <person name="Crable B.R."/>
            <person name="Wagner D.N."/>
            <person name="Hung C.S."/>
            <person name="Nadeau L.J."/>
            <person name="Schratz L."/>
            <person name="Haridas S."/>
            <person name="Pangilinan J."/>
            <person name="Lipzen A."/>
            <person name="Na H."/>
            <person name="Yan M."/>
            <person name="Ng V."/>
            <person name="Grigoriev I.V."/>
            <person name="Spatafora J.W."/>
            <person name="Barlow D."/>
            <person name="Biffinger J."/>
            <person name="Kelley-Loughnane N."/>
            <person name="Varaljay V.A."/>
            <person name="Crookes-Goodson W.J."/>
        </authorList>
    </citation>
    <scope>NUCLEOTIDE SEQUENCE</scope>
    <source>
        <strain evidence="6">5307AH</strain>
    </source>
</reference>
<protein>
    <recommendedName>
        <fullName evidence="5">AN1-type domain-containing protein</fullName>
    </recommendedName>
</protein>
<dbReference type="AlphaFoldDB" id="A0AAD9FJL7"/>
<dbReference type="GO" id="GO:0008270">
    <property type="term" value="F:zinc ion binding"/>
    <property type="evidence" value="ECO:0007669"/>
    <property type="project" value="UniProtKB-KW"/>
</dbReference>
<dbReference type="PANTHER" id="PTHR14677:SF20">
    <property type="entry name" value="ZINC FINGER AN1-TYPE CONTAINING 2A-RELATED"/>
    <property type="match status" value="1"/>
</dbReference>
<dbReference type="PANTHER" id="PTHR14677">
    <property type="entry name" value="ARSENITE INDUCUBLE RNA ASSOCIATED PROTEIN AIP-1-RELATED"/>
    <property type="match status" value="1"/>
</dbReference>
<evidence type="ECO:0000256" key="3">
    <source>
        <dbReference type="ARBA" id="ARBA00022833"/>
    </source>
</evidence>
<dbReference type="Pfam" id="PF01428">
    <property type="entry name" value="zf-AN1"/>
    <property type="match status" value="1"/>
</dbReference>
<evidence type="ECO:0000313" key="6">
    <source>
        <dbReference type="EMBL" id="KAK1921715.1"/>
    </source>
</evidence>
<keyword evidence="7" id="KW-1185">Reference proteome</keyword>
<dbReference type="InterPro" id="IPR000058">
    <property type="entry name" value="Znf_AN1"/>
</dbReference>
<keyword evidence="1" id="KW-0479">Metal-binding</keyword>
<dbReference type="Proteomes" id="UP001182556">
    <property type="component" value="Unassembled WGS sequence"/>
</dbReference>
<feature type="domain" description="AN1-type" evidence="5">
    <location>
        <begin position="86"/>
        <end position="112"/>
    </location>
</feature>
<dbReference type="EMBL" id="JAODAN010000010">
    <property type="protein sequence ID" value="KAK1921715.1"/>
    <property type="molecule type" value="Genomic_DNA"/>
</dbReference>
<evidence type="ECO:0000256" key="4">
    <source>
        <dbReference type="SAM" id="MobiDB-lite"/>
    </source>
</evidence>
<name>A0AAD9FJL7_PAPLA</name>
<feature type="region of interest" description="Disordered" evidence="4">
    <location>
        <begin position="136"/>
        <end position="167"/>
    </location>
</feature>
<proteinExistence type="predicted"/>
<evidence type="ECO:0000313" key="7">
    <source>
        <dbReference type="Proteomes" id="UP001182556"/>
    </source>
</evidence>
<dbReference type="InterPro" id="IPR035896">
    <property type="entry name" value="AN1-like_Znf"/>
</dbReference>
<comment type="caution">
    <text evidence="6">The sequence shown here is derived from an EMBL/GenBank/DDBJ whole genome shotgun (WGS) entry which is preliminary data.</text>
</comment>
<gene>
    <name evidence="6" type="ORF">DB88DRAFT_542535</name>
</gene>
<organism evidence="6 7">
    <name type="scientific">Papiliotrema laurentii</name>
    <name type="common">Cryptococcus laurentii</name>
    <dbReference type="NCBI Taxonomy" id="5418"/>
    <lineage>
        <taxon>Eukaryota</taxon>
        <taxon>Fungi</taxon>
        <taxon>Dikarya</taxon>
        <taxon>Basidiomycota</taxon>
        <taxon>Agaricomycotina</taxon>
        <taxon>Tremellomycetes</taxon>
        <taxon>Tremellales</taxon>
        <taxon>Rhynchogastremaceae</taxon>
        <taxon>Papiliotrema</taxon>
    </lineage>
</organism>
<feature type="compositionally biased region" description="Basic and acidic residues" evidence="4">
    <location>
        <begin position="143"/>
        <end position="164"/>
    </location>
</feature>
<keyword evidence="2" id="KW-0863">Zinc-finger</keyword>
<keyword evidence="3" id="KW-0862">Zinc</keyword>
<dbReference type="Gene3D" id="4.10.1110.10">
    <property type="entry name" value="AN1-like Zinc finger"/>
    <property type="match status" value="1"/>
</dbReference>
<evidence type="ECO:0000256" key="1">
    <source>
        <dbReference type="ARBA" id="ARBA00022723"/>
    </source>
</evidence>
<accession>A0AAD9FJL7</accession>
<evidence type="ECO:0000259" key="5">
    <source>
        <dbReference type="Pfam" id="PF01428"/>
    </source>
</evidence>
<dbReference type="GO" id="GO:0005737">
    <property type="term" value="C:cytoplasm"/>
    <property type="evidence" value="ECO:0007669"/>
    <property type="project" value="TreeGrafter"/>
</dbReference>
<sequence length="333" mass="35919">MSMLDIGARCASCALVDFLPTTCPHCGLIYCRDHLAAHGCSVHPTSFPQAGPSTFEQKAVCDKAGCNRPSIQAIAGYTPSTRDIAKQVQCPGCSGSFCVEHRRQDDHDCPGPRAYAILADAAAARKEKAKEVLAKHFPGHPAKSIDKPIAHSRDVPRQRPRSPDRLPPSVQVLIEAPTVGSVNAEPAPSQGSVAKTKQAKMFDIHLKKIRMSAKPLDPRSRPDQPRRFFELRAGVTSRSEVEAWVATGKMAGVVDKVWVHETTPAGKILDMVIERGKVARPKTDDRSTIQSLNLLVLSAPPDSARTHTALDLPSPASSIPEGSLVVLVQGWFA</sequence>